<dbReference type="InterPro" id="IPR011006">
    <property type="entry name" value="CheY-like_superfamily"/>
</dbReference>
<evidence type="ECO:0000313" key="7">
    <source>
        <dbReference type="Proteomes" id="UP000196027"/>
    </source>
</evidence>
<dbReference type="CDD" id="cd01948">
    <property type="entry name" value="EAL"/>
    <property type="match status" value="1"/>
</dbReference>
<dbReference type="SMART" id="SM00052">
    <property type="entry name" value="EAL"/>
    <property type="match status" value="1"/>
</dbReference>
<organism evidence="6 7">
    <name type="scientific">Oleiphilus messinensis</name>
    <dbReference type="NCBI Taxonomy" id="141451"/>
    <lineage>
        <taxon>Bacteria</taxon>
        <taxon>Pseudomonadati</taxon>
        <taxon>Pseudomonadota</taxon>
        <taxon>Gammaproteobacteria</taxon>
        <taxon>Oceanospirillales</taxon>
        <taxon>Oleiphilaceae</taxon>
        <taxon>Oleiphilus</taxon>
    </lineage>
</organism>
<protein>
    <submittedName>
        <fullName evidence="6">Response regulator receiver-modulated signal transduction diguanylate cyclase/phosphodiesterase</fullName>
    </submittedName>
</protein>
<feature type="domain" description="Response regulatory" evidence="3">
    <location>
        <begin position="2"/>
        <end position="115"/>
    </location>
</feature>
<dbReference type="FunFam" id="3.30.70.270:FF:000001">
    <property type="entry name" value="Diguanylate cyclase domain protein"/>
    <property type="match status" value="1"/>
</dbReference>
<dbReference type="SMART" id="SM00448">
    <property type="entry name" value="REC"/>
    <property type="match status" value="1"/>
</dbReference>
<dbReference type="PANTHER" id="PTHR44757">
    <property type="entry name" value="DIGUANYLATE CYCLASE DGCP"/>
    <property type="match status" value="1"/>
</dbReference>
<dbReference type="NCBIfam" id="TIGR00254">
    <property type="entry name" value="GGDEF"/>
    <property type="match status" value="1"/>
</dbReference>
<dbReference type="OrthoDB" id="9176779at2"/>
<dbReference type="InterPro" id="IPR035919">
    <property type="entry name" value="EAL_sf"/>
</dbReference>
<dbReference type="InterPro" id="IPR029787">
    <property type="entry name" value="Nucleotide_cyclase"/>
</dbReference>
<dbReference type="PROSITE" id="PS51257">
    <property type="entry name" value="PROKAR_LIPOPROTEIN"/>
    <property type="match status" value="1"/>
</dbReference>
<dbReference type="Pfam" id="PF00990">
    <property type="entry name" value="GGDEF"/>
    <property type="match status" value="1"/>
</dbReference>
<dbReference type="CDD" id="cd01949">
    <property type="entry name" value="GGDEF"/>
    <property type="match status" value="1"/>
</dbReference>
<dbReference type="InterPro" id="IPR043128">
    <property type="entry name" value="Rev_trsase/Diguanyl_cyclase"/>
</dbReference>
<sequence length="573" mass="64187">MRILLIRDDNTGQASLSTMLACSEHVTALIECNTVKAAIELIAENQVDLLFLAIEQPLDKLTLLRSHNIVGPPIIILSEQQDDGYALRCIEAGAQDFIETDELKPSRIIRCILHVKERLKVQNQLLEHQAQLRELALVDSLTTLANRYMFDLSLANAISIAKRQQNQLALIFLDLDKFKEINDTYGHSTGDQVLQEVAARLKETVREADLLCRLGGDEFVILISEISCLDNIRHLTERIVSAFSPTFNINGKQLNLSTSVGVATFPDCAIDSVQLMKCADEAMYKAKQRGRNQVMWYSRKTQSAISQREGLEKELSQAIESNQFELYYQPQISYLDSRIIGIEALIRWNHPKKGLLSPLDFIPIAEQNGVINAIGDWVIDQACLQFMDWLGRYDQLGLPLSLSLNLSTAQLSQPALLRSIKNALIKHRVPPDRLELELVEQSIHSSAKARELLSELDKLGVKLALDNFGRGYSSLAHLESFPISILKIDKTFIDTIFDPTSNSNLLKAINQFAKTLGYEVVAECVETPAQLACCKMLKIDRIQGNIVAQAMPAKAFENRYSTSLAQLDKPEAE</sequence>
<gene>
    <name evidence="6" type="ORF">OLMES_2736</name>
</gene>
<dbReference type="PROSITE" id="PS50110">
    <property type="entry name" value="RESPONSE_REGULATORY"/>
    <property type="match status" value="1"/>
</dbReference>
<dbReference type="Pfam" id="PF00072">
    <property type="entry name" value="Response_reg"/>
    <property type="match status" value="1"/>
</dbReference>
<dbReference type="PROSITE" id="PS50887">
    <property type="entry name" value="GGDEF"/>
    <property type="match status" value="1"/>
</dbReference>
<dbReference type="SUPFAM" id="SSF55073">
    <property type="entry name" value="Nucleotide cyclase"/>
    <property type="match status" value="1"/>
</dbReference>
<dbReference type="KEGG" id="ome:OLMES_2736"/>
<dbReference type="SUPFAM" id="SSF141868">
    <property type="entry name" value="EAL domain-like"/>
    <property type="match status" value="1"/>
</dbReference>
<name>A0A1Y0IAK5_9GAMM</name>
<dbReference type="AlphaFoldDB" id="A0A1Y0IAK5"/>
<proteinExistence type="predicted"/>
<dbReference type="SUPFAM" id="SSF52172">
    <property type="entry name" value="CheY-like"/>
    <property type="match status" value="1"/>
</dbReference>
<dbReference type="EMBL" id="CP021425">
    <property type="protein sequence ID" value="ARU56786.1"/>
    <property type="molecule type" value="Genomic_DNA"/>
</dbReference>
<dbReference type="Pfam" id="PF00563">
    <property type="entry name" value="EAL"/>
    <property type="match status" value="1"/>
</dbReference>
<dbReference type="GO" id="GO:0000160">
    <property type="term" value="P:phosphorelay signal transduction system"/>
    <property type="evidence" value="ECO:0007669"/>
    <property type="project" value="InterPro"/>
</dbReference>
<dbReference type="Gene3D" id="3.20.20.450">
    <property type="entry name" value="EAL domain"/>
    <property type="match status" value="1"/>
</dbReference>
<reference evidence="6 7" key="1">
    <citation type="submission" date="2017-05" db="EMBL/GenBank/DDBJ databases">
        <title>Genomic insights into alkan degradation activity of Oleiphilus messinensis.</title>
        <authorList>
            <person name="Kozyavkin S.A."/>
            <person name="Slesarev A.I."/>
            <person name="Golyshin P.N."/>
            <person name="Korzhenkov A."/>
            <person name="Golyshina O.N."/>
            <person name="Toshchakov S.V."/>
        </authorList>
    </citation>
    <scope>NUCLEOTIDE SEQUENCE [LARGE SCALE GENOMIC DNA]</scope>
    <source>
        <strain evidence="6 7">ME102</strain>
    </source>
</reference>
<evidence type="ECO:0000259" key="4">
    <source>
        <dbReference type="PROSITE" id="PS50883"/>
    </source>
</evidence>
<evidence type="ECO:0000256" key="2">
    <source>
        <dbReference type="PROSITE-ProRule" id="PRU00169"/>
    </source>
</evidence>
<dbReference type="InterPro" id="IPR001633">
    <property type="entry name" value="EAL_dom"/>
</dbReference>
<dbReference type="InterPro" id="IPR001789">
    <property type="entry name" value="Sig_transdc_resp-reg_receiver"/>
</dbReference>
<feature type="domain" description="GGDEF" evidence="5">
    <location>
        <begin position="166"/>
        <end position="299"/>
    </location>
</feature>
<dbReference type="SMART" id="SM00267">
    <property type="entry name" value="GGDEF"/>
    <property type="match status" value="1"/>
</dbReference>
<dbReference type="RefSeq" id="WP_087461747.1">
    <property type="nucleotide sequence ID" value="NZ_CP021425.1"/>
</dbReference>
<evidence type="ECO:0000256" key="1">
    <source>
        <dbReference type="ARBA" id="ARBA00001946"/>
    </source>
</evidence>
<dbReference type="InterPro" id="IPR052155">
    <property type="entry name" value="Biofilm_reg_signaling"/>
</dbReference>
<evidence type="ECO:0000259" key="5">
    <source>
        <dbReference type="PROSITE" id="PS50887"/>
    </source>
</evidence>
<dbReference type="PROSITE" id="PS50883">
    <property type="entry name" value="EAL"/>
    <property type="match status" value="1"/>
</dbReference>
<dbReference type="InterPro" id="IPR000160">
    <property type="entry name" value="GGDEF_dom"/>
</dbReference>
<keyword evidence="7" id="KW-1185">Reference proteome</keyword>
<dbReference type="Gene3D" id="3.30.70.270">
    <property type="match status" value="1"/>
</dbReference>
<comment type="cofactor">
    <cofactor evidence="1">
        <name>Mg(2+)</name>
        <dbReference type="ChEBI" id="CHEBI:18420"/>
    </cofactor>
</comment>
<evidence type="ECO:0000259" key="3">
    <source>
        <dbReference type="PROSITE" id="PS50110"/>
    </source>
</evidence>
<evidence type="ECO:0000313" key="6">
    <source>
        <dbReference type="EMBL" id="ARU56786.1"/>
    </source>
</evidence>
<accession>A0A1Y0IAK5</accession>
<dbReference type="PANTHER" id="PTHR44757:SF2">
    <property type="entry name" value="BIOFILM ARCHITECTURE MAINTENANCE PROTEIN MBAA"/>
    <property type="match status" value="1"/>
</dbReference>
<dbReference type="GO" id="GO:0003824">
    <property type="term" value="F:catalytic activity"/>
    <property type="evidence" value="ECO:0007669"/>
    <property type="project" value="UniProtKB-ARBA"/>
</dbReference>
<comment type="caution">
    <text evidence="2">Lacks conserved residue(s) required for the propagation of feature annotation.</text>
</comment>
<feature type="domain" description="EAL" evidence="4">
    <location>
        <begin position="308"/>
        <end position="564"/>
    </location>
</feature>
<dbReference type="Proteomes" id="UP000196027">
    <property type="component" value="Chromosome"/>
</dbReference>
<dbReference type="Gene3D" id="3.40.50.2300">
    <property type="match status" value="1"/>
</dbReference>